<dbReference type="GO" id="GO:0022857">
    <property type="term" value="F:transmembrane transporter activity"/>
    <property type="evidence" value="ECO:0007669"/>
    <property type="project" value="TreeGrafter"/>
</dbReference>
<feature type="transmembrane region" description="Helical" evidence="8">
    <location>
        <begin position="94"/>
        <end position="114"/>
    </location>
</feature>
<feature type="transmembrane region" description="Helical" evidence="8">
    <location>
        <begin position="12"/>
        <end position="35"/>
    </location>
</feature>
<dbReference type="EMBL" id="FOKG01000010">
    <property type="protein sequence ID" value="SFB40708.1"/>
    <property type="molecule type" value="Genomic_DNA"/>
</dbReference>
<proteinExistence type="predicted"/>
<feature type="transmembrane region" description="Helical" evidence="8">
    <location>
        <begin position="262"/>
        <end position="284"/>
    </location>
</feature>
<dbReference type="STRING" id="490629.SAMN05216266_110104"/>
<feature type="transmembrane region" description="Helical" evidence="8">
    <location>
        <begin position="497"/>
        <end position="521"/>
    </location>
</feature>
<dbReference type="Proteomes" id="UP000243799">
    <property type="component" value="Unassembled WGS sequence"/>
</dbReference>
<feature type="transmembrane region" description="Helical" evidence="8">
    <location>
        <begin position="385"/>
        <end position="411"/>
    </location>
</feature>
<comment type="subcellular location">
    <subcellularLocation>
        <location evidence="1">Cell inner membrane</location>
        <topology evidence="1">Multi-pass membrane protein</topology>
    </subcellularLocation>
</comment>
<feature type="domain" description="TRAP C4-dicarboxylate transport system permease DctM subunit" evidence="10">
    <location>
        <begin position="216"/>
        <end position="644"/>
    </location>
</feature>
<evidence type="ECO:0000256" key="1">
    <source>
        <dbReference type="ARBA" id="ARBA00004429"/>
    </source>
</evidence>
<evidence type="ECO:0000259" key="10">
    <source>
        <dbReference type="Pfam" id="PF06808"/>
    </source>
</evidence>
<dbReference type="GO" id="GO:0005886">
    <property type="term" value="C:plasma membrane"/>
    <property type="evidence" value="ECO:0007669"/>
    <property type="project" value="UniProtKB-SubCell"/>
</dbReference>
<feature type="transmembrane region" description="Helical" evidence="8">
    <location>
        <begin position="460"/>
        <end position="477"/>
    </location>
</feature>
<feature type="transmembrane region" description="Helical" evidence="8">
    <location>
        <begin position="304"/>
        <end position="330"/>
    </location>
</feature>
<evidence type="ECO:0000256" key="6">
    <source>
        <dbReference type="ARBA" id="ARBA00022989"/>
    </source>
</evidence>
<feature type="transmembrane region" description="Helical" evidence="8">
    <location>
        <begin position="134"/>
        <end position="158"/>
    </location>
</feature>
<name>A0A1I1AW90_9PSEU</name>
<keyword evidence="3" id="KW-1003">Cell membrane</keyword>
<keyword evidence="6 8" id="KW-1133">Transmembrane helix</keyword>
<feature type="transmembrane region" description="Helical" evidence="8">
    <location>
        <begin position="573"/>
        <end position="600"/>
    </location>
</feature>
<keyword evidence="5 8" id="KW-0812">Transmembrane</keyword>
<keyword evidence="2" id="KW-0813">Transport</keyword>
<evidence type="ECO:0000313" key="12">
    <source>
        <dbReference type="Proteomes" id="UP000243799"/>
    </source>
</evidence>
<evidence type="ECO:0000313" key="11">
    <source>
        <dbReference type="EMBL" id="SFB40708.1"/>
    </source>
</evidence>
<reference evidence="12" key="1">
    <citation type="submission" date="2016-10" db="EMBL/GenBank/DDBJ databases">
        <authorList>
            <person name="Varghese N."/>
            <person name="Submissions S."/>
        </authorList>
    </citation>
    <scope>NUCLEOTIDE SEQUENCE [LARGE SCALE GENOMIC DNA]</scope>
    <source>
        <strain evidence="12">CGMCC 4.3568</strain>
    </source>
</reference>
<keyword evidence="7 8" id="KW-0472">Membrane</keyword>
<evidence type="ECO:0000256" key="4">
    <source>
        <dbReference type="ARBA" id="ARBA00022519"/>
    </source>
</evidence>
<dbReference type="PANTHER" id="PTHR33362:SF5">
    <property type="entry name" value="C4-DICARBOXYLATE TRAP TRANSPORTER LARGE PERMEASE PROTEIN DCTM"/>
    <property type="match status" value="1"/>
</dbReference>
<protein>
    <submittedName>
        <fullName evidence="11">TRAP transporter, DctM subunit</fullName>
    </submittedName>
</protein>
<dbReference type="AlphaFoldDB" id="A0A1I1AW90"/>
<feature type="transmembrane region" description="Helical" evidence="8">
    <location>
        <begin position="432"/>
        <end position="454"/>
    </location>
</feature>
<evidence type="ECO:0000256" key="5">
    <source>
        <dbReference type="ARBA" id="ARBA00022692"/>
    </source>
</evidence>
<dbReference type="Pfam" id="PF04290">
    <property type="entry name" value="DctQ"/>
    <property type="match status" value="1"/>
</dbReference>
<feature type="transmembrane region" description="Helical" evidence="8">
    <location>
        <begin position="351"/>
        <end position="373"/>
    </location>
</feature>
<dbReference type="Pfam" id="PF06808">
    <property type="entry name" value="DctM"/>
    <property type="match status" value="1"/>
</dbReference>
<evidence type="ECO:0000256" key="7">
    <source>
        <dbReference type="ARBA" id="ARBA00023136"/>
    </source>
</evidence>
<dbReference type="InterPro" id="IPR004681">
    <property type="entry name" value="TRAP_DctM"/>
</dbReference>
<dbReference type="PANTHER" id="PTHR33362">
    <property type="entry name" value="SIALIC ACID TRAP TRANSPORTER PERMEASE PROTEIN SIAT-RELATED"/>
    <property type="match status" value="1"/>
</dbReference>
<dbReference type="InterPro" id="IPR010656">
    <property type="entry name" value="DctM"/>
</dbReference>
<keyword evidence="4" id="KW-0997">Cell inner membrane</keyword>
<keyword evidence="12" id="KW-1185">Reference proteome</keyword>
<evidence type="ECO:0000256" key="8">
    <source>
        <dbReference type="SAM" id="Phobius"/>
    </source>
</evidence>
<feature type="transmembrane region" description="Helical" evidence="8">
    <location>
        <begin position="620"/>
        <end position="641"/>
    </location>
</feature>
<feature type="transmembrane region" description="Helical" evidence="8">
    <location>
        <begin position="223"/>
        <end position="250"/>
    </location>
</feature>
<organism evidence="11 12">
    <name type="scientific">Amycolatopsis marina</name>
    <dbReference type="NCBI Taxonomy" id="490629"/>
    <lineage>
        <taxon>Bacteria</taxon>
        <taxon>Bacillati</taxon>
        <taxon>Actinomycetota</taxon>
        <taxon>Actinomycetes</taxon>
        <taxon>Pseudonocardiales</taxon>
        <taxon>Pseudonocardiaceae</taxon>
        <taxon>Amycolatopsis</taxon>
    </lineage>
</organism>
<dbReference type="OrthoDB" id="9777699at2"/>
<accession>A0A1I1AW90</accession>
<feature type="transmembrane region" description="Helical" evidence="8">
    <location>
        <begin position="55"/>
        <end position="73"/>
    </location>
</feature>
<dbReference type="InterPro" id="IPR055348">
    <property type="entry name" value="DctQ"/>
</dbReference>
<evidence type="ECO:0000256" key="3">
    <source>
        <dbReference type="ARBA" id="ARBA00022475"/>
    </source>
</evidence>
<evidence type="ECO:0000259" key="9">
    <source>
        <dbReference type="Pfam" id="PF04290"/>
    </source>
</evidence>
<feature type="domain" description="Tripartite ATP-independent periplasmic transporters DctQ component" evidence="9">
    <location>
        <begin position="31"/>
        <end position="154"/>
    </location>
</feature>
<feature type="transmembrane region" description="Helical" evidence="8">
    <location>
        <begin position="533"/>
        <end position="566"/>
    </location>
</feature>
<gene>
    <name evidence="11" type="ORF">SAMN05216266_110104</name>
</gene>
<sequence>MRGRILAARRLGWLGQLTGLLGGVAVVLLLTTVLVDVTLRFAFSKPLPGTIEYVSFWYMTAIGFLGLALAERHGEHIDAPIVFDRLPGPIRRELIVIAKVLFAVVMIAIAVWGWEEAVRQWEIGERGAAAGVVLWPARFLVPLGAAACVIEIAAGLLVRQHVSRSDENISSGQVADGRKSKTGEWMLRLLNYGLPCLVTVLMFQDQRRETIGALGLGLMLWLLVMKIPVAIAMIASGGVGIWALTGLDVLGSTFRTVPFSSVASWPLSVVPMFVFMGLLLWRSGATERLYDASRHWLGWLPGGLAVGTNFAGAGLASISGSTLGVTYALGRIGIPEMLRHSYDPRLATATILMAGTGGQLIPPSILLVIYAGIASVPVGVQLLAGLLPGIILTLVYGILLVTIGVAAPRLVGRFPETDRGAIRSSWLQRWASLGRVWPLFVLAIGMLGGLYLGFFTATEAGAFGAAGALLVATLRRTGIRSAVGKALGDTVKTCGAIFALIIGATVLSRFLTLSGVASWMVRTVSDLDLSRYQFLFALLAMYLILGMFLDSLTMILVTVPILLPILQSLDVSLIWFGVFVVLLGELAVVTPPVGMLTFVVHKITQAKDIGINREIKLGEIYAGTLWFIPISIAVLVLLIFVPEIAEIIPRMSGQ</sequence>
<evidence type="ECO:0000256" key="2">
    <source>
        <dbReference type="ARBA" id="ARBA00022448"/>
    </source>
</evidence>